<accession>K1Z574</accession>
<gene>
    <name evidence="3" type="ORF">ACD_71C00130G0003</name>
</gene>
<proteinExistence type="predicted"/>
<dbReference type="PANTHER" id="PTHR23336">
    <property type="entry name" value="ZINC FINGER CW-TYPE COILED-COIL DOMAIN PROTEIN 3"/>
    <property type="match status" value="1"/>
</dbReference>
<comment type="caution">
    <text evidence="3">The sequence shown here is derived from an EMBL/GenBank/DDBJ whole genome shotgun (WGS) entry which is preliminary data.</text>
</comment>
<evidence type="ECO:0000256" key="1">
    <source>
        <dbReference type="ARBA" id="ARBA00023054"/>
    </source>
</evidence>
<feature type="domain" description="Morc S5" evidence="2">
    <location>
        <begin position="211"/>
        <end position="289"/>
    </location>
</feature>
<protein>
    <recommendedName>
        <fullName evidence="2">Morc S5 domain-containing protein</fullName>
    </recommendedName>
</protein>
<dbReference type="PANTHER" id="PTHR23336:SF76">
    <property type="entry name" value="MORC S5 DOMAIN-CONTAINING PROTEIN"/>
    <property type="match status" value="1"/>
</dbReference>
<dbReference type="InterPro" id="IPR036890">
    <property type="entry name" value="HATPase_C_sf"/>
</dbReference>
<dbReference type="AlphaFoldDB" id="K1Z574"/>
<dbReference type="EMBL" id="AMFJ01028861">
    <property type="protein sequence ID" value="EKD44441.1"/>
    <property type="molecule type" value="Genomic_DNA"/>
</dbReference>
<dbReference type="Pfam" id="PF13589">
    <property type="entry name" value="HATPase_c_3"/>
    <property type="match status" value="1"/>
</dbReference>
<dbReference type="Pfam" id="PF17942">
    <property type="entry name" value="Morc6_S5"/>
    <property type="match status" value="1"/>
</dbReference>
<evidence type="ECO:0000313" key="3">
    <source>
        <dbReference type="EMBL" id="EKD44441.1"/>
    </source>
</evidence>
<organism evidence="3">
    <name type="scientific">uncultured bacterium</name>
    <name type="common">gcode 4</name>
    <dbReference type="NCBI Taxonomy" id="1234023"/>
    <lineage>
        <taxon>Bacteria</taxon>
        <taxon>environmental samples</taxon>
    </lineage>
</organism>
<sequence length="484" mass="55986">MTTIDITPDKSLFPKLGSSGYSIPQALAELIDNSIDARVESNMEISINLFSDKITIADRWVGMNFDEIKNAIILAKSDKIGKLGEFGLGMKTACLSLGTAFKIISKKLWEEKEYRIVFDTEKWLKNDAWEIEVEERSIDPEKHYTVVEITGLRSKSIGSADKKLKEDIQMRFWHFLDSITLNVNGERVLKKKIEMSEWTEQDILIKTPYWDITGWVGLMKDSSQKWYYGLHTYRNNRLIMPFNKVGFSAHPTVARIFWEIYLDFVPVTHNKKSFETESEEYKLAECLLEIELKNVVFEARKKKWEELQTKQVKEETEVWEAKTSEAIKEVVKNLPETSINRSLPVDNIAPKQHTTVFQNSEVSSDMGIIAFEKVKNEHKQKILHIDFAEQNLSFVHVFESLGSENWPKSWDYDSSKKLITIITNTDFSTYYACGDLPFLALINISEALTEFLISGKENEDSVSFYKKIFNSIIRVASELKEELR</sequence>
<keyword evidence="1" id="KW-0175">Coiled coil</keyword>
<dbReference type="InterPro" id="IPR045261">
    <property type="entry name" value="MORC_ATPase"/>
</dbReference>
<name>K1Z574_9BACT</name>
<dbReference type="GO" id="GO:0016887">
    <property type="term" value="F:ATP hydrolysis activity"/>
    <property type="evidence" value="ECO:0007669"/>
    <property type="project" value="InterPro"/>
</dbReference>
<dbReference type="Gene3D" id="3.30.565.10">
    <property type="entry name" value="Histidine kinase-like ATPase, C-terminal domain"/>
    <property type="match status" value="1"/>
</dbReference>
<reference evidence="3" key="1">
    <citation type="journal article" date="2012" name="Science">
        <title>Fermentation, hydrogen, and sulfur metabolism in multiple uncultivated bacterial phyla.</title>
        <authorList>
            <person name="Wrighton K.C."/>
            <person name="Thomas B.C."/>
            <person name="Sharon I."/>
            <person name="Miller C.S."/>
            <person name="Castelle C.J."/>
            <person name="VerBerkmoes N.C."/>
            <person name="Wilkins M.J."/>
            <person name="Hettich R.L."/>
            <person name="Lipton M.S."/>
            <person name="Williams K.H."/>
            <person name="Long P.E."/>
            <person name="Banfield J.F."/>
        </authorList>
    </citation>
    <scope>NUCLEOTIDE SEQUENCE [LARGE SCALE GENOMIC DNA]</scope>
</reference>
<dbReference type="InterPro" id="IPR041006">
    <property type="entry name" value="Morc_S5"/>
</dbReference>
<evidence type="ECO:0000259" key="2">
    <source>
        <dbReference type="Pfam" id="PF17942"/>
    </source>
</evidence>
<dbReference type="SUPFAM" id="SSF55874">
    <property type="entry name" value="ATPase domain of HSP90 chaperone/DNA topoisomerase II/histidine kinase"/>
    <property type="match status" value="1"/>
</dbReference>